<dbReference type="PANTHER" id="PTHR43019">
    <property type="entry name" value="SERINE ENDOPROTEASE DEGS"/>
    <property type="match status" value="1"/>
</dbReference>
<protein>
    <recommendedName>
        <fullName evidence="3">Serine protease</fullName>
    </recommendedName>
</protein>
<evidence type="ECO:0000313" key="1">
    <source>
        <dbReference type="EnsemblPlants" id="TraesCS5A02G290400.2"/>
    </source>
</evidence>
<name>A0A3B6KLA6_WHEAT</name>
<dbReference type="SUPFAM" id="SSF50494">
    <property type="entry name" value="Trypsin-like serine proteases"/>
    <property type="match status" value="1"/>
</dbReference>
<reference evidence="1" key="2">
    <citation type="submission" date="2018-10" db="UniProtKB">
        <authorList>
            <consortium name="EnsemblPlants"/>
        </authorList>
    </citation>
    <scope>IDENTIFICATION</scope>
</reference>
<dbReference type="EnsemblPlants" id="TraesCS5A02G290400.2">
    <property type="protein sequence ID" value="TraesCS5A02G290400.2"/>
    <property type="gene ID" value="TraesCS5A02G290400"/>
</dbReference>
<keyword evidence="2" id="KW-1185">Reference proteome</keyword>
<dbReference type="InterPro" id="IPR043504">
    <property type="entry name" value="Peptidase_S1_PA_chymotrypsin"/>
</dbReference>
<accession>A0A3B6KLA6</accession>
<sequence length="252" mass="27204">MASHAELTQTTLRNHHKSVASVVIHQKNGTLAGSGFIAREATEHSRALVMTADHVVEFFEPAKNDKLCIRLPGLDRELECEIRHRDNFKDLAAIAVSGVPDGYPALRFSRERDLPIGTAAVLVAYYNPDKLAKTKGPILVKPGACGGTIVGPPVRITKNIEWTERIRHECATMSGCSGGPVIVNGHVVGVNQYGDNTSGLAASFVTVEAVVKNWAQKDGVSSCNPYGITNYCSSFCLVLISVARTTFFRIIA</sequence>
<dbReference type="SMR" id="A0A3B6KLA6"/>
<dbReference type="InterPro" id="IPR009003">
    <property type="entry name" value="Peptidase_S1_PA"/>
</dbReference>
<organism evidence="1">
    <name type="scientific">Triticum aestivum</name>
    <name type="common">Wheat</name>
    <dbReference type="NCBI Taxonomy" id="4565"/>
    <lineage>
        <taxon>Eukaryota</taxon>
        <taxon>Viridiplantae</taxon>
        <taxon>Streptophyta</taxon>
        <taxon>Embryophyta</taxon>
        <taxon>Tracheophyta</taxon>
        <taxon>Spermatophyta</taxon>
        <taxon>Magnoliopsida</taxon>
        <taxon>Liliopsida</taxon>
        <taxon>Poales</taxon>
        <taxon>Poaceae</taxon>
        <taxon>BOP clade</taxon>
        <taxon>Pooideae</taxon>
        <taxon>Triticodae</taxon>
        <taxon>Triticeae</taxon>
        <taxon>Triticinae</taxon>
        <taxon>Triticum</taxon>
    </lineage>
</organism>
<proteinExistence type="predicted"/>
<dbReference type="Pfam" id="PF13365">
    <property type="entry name" value="Trypsin_2"/>
    <property type="match status" value="1"/>
</dbReference>
<dbReference type="PANTHER" id="PTHR43019:SF64">
    <property type="entry name" value="OS07G0666400 PROTEIN"/>
    <property type="match status" value="1"/>
</dbReference>
<dbReference type="Gramene" id="TraesCS5A03G0709400.2">
    <property type="protein sequence ID" value="TraesCS5A03G0709400.2.CDS"/>
    <property type="gene ID" value="TraesCS5A03G0709400"/>
</dbReference>
<reference evidence="1" key="1">
    <citation type="submission" date="2018-08" db="EMBL/GenBank/DDBJ databases">
        <authorList>
            <person name="Rossello M."/>
        </authorList>
    </citation>
    <scope>NUCLEOTIDE SEQUENCE [LARGE SCALE GENOMIC DNA]</scope>
    <source>
        <strain evidence="1">cv. Chinese Spring</strain>
    </source>
</reference>
<dbReference type="Gramene" id="TraesCS5A02G290400.2">
    <property type="protein sequence ID" value="TraesCS5A02G290400.2"/>
    <property type="gene ID" value="TraesCS5A02G290400"/>
</dbReference>
<evidence type="ECO:0008006" key="3">
    <source>
        <dbReference type="Google" id="ProtNLM"/>
    </source>
</evidence>
<dbReference type="Proteomes" id="UP000019116">
    <property type="component" value="Chromosome 5A"/>
</dbReference>
<dbReference type="Gene3D" id="2.40.10.10">
    <property type="entry name" value="Trypsin-like serine proteases"/>
    <property type="match status" value="2"/>
</dbReference>
<evidence type="ECO:0000313" key="2">
    <source>
        <dbReference type="Proteomes" id="UP000019116"/>
    </source>
</evidence>
<dbReference type="AlphaFoldDB" id="A0A3B6KLA6"/>